<dbReference type="Gene3D" id="2.40.480.10">
    <property type="entry name" value="Allene oxide cyclase-like"/>
    <property type="match status" value="1"/>
</dbReference>
<evidence type="ECO:0000256" key="1">
    <source>
        <dbReference type="ARBA" id="ARBA00010746"/>
    </source>
</evidence>
<dbReference type="Proteomes" id="UP001161247">
    <property type="component" value="Chromosome 1"/>
</dbReference>
<evidence type="ECO:0000313" key="5">
    <source>
        <dbReference type="EMBL" id="CAI9088966.1"/>
    </source>
</evidence>
<dbReference type="InterPro" id="IPR004265">
    <property type="entry name" value="Dirigent"/>
</dbReference>
<keyword evidence="3 4" id="KW-0964">Secreted</keyword>
<dbReference type="Pfam" id="PF03018">
    <property type="entry name" value="Dirigent"/>
    <property type="match status" value="1"/>
</dbReference>
<dbReference type="AlphaFoldDB" id="A0AAV1C0A6"/>
<keyword evidence="4" id="KW-0732">Signal</keyword>
<organism evidence="5 6">
    <name type="scientific">Oldenlandia corymbosa var. corymbosa</name>
    <dbReference type="NCBI Taxonomy" id="529605"/>
    <lineage>
        <taxon>Eukaryota</taxon>
        <taxon>Viridiplantae</taxon>
        <taxon>Streptophyta</taxon>
        <taxon>Embryophyta</taxon>
        <taxon>Tracheophyta</taxon>
        <taxon>Spermatophyta</taxon>
        <taxon>Magnoliopsida</taxon>
        <taxon>eudicotyledons</taxon>
        <taxon>Gunneridae</taxon>
        <taxon>Pentapetalae</taxon>
        <taxon>asterids</taxon>
        <taxon>lamiids</taxon>
        <taxon>Gentianales</taxon>
        <taxon>Rubiaceae</taxon>
        <taxon>Rubioideae</taxon>
        <taxon>Spermacoceae</taxon>
        <taxon>Hedyotis-Oldenlandia complex</taxon>
        <taxon>Oldenlandia</taxon>
    </lineage>
</organism>
<protein>
    <recommendedName>
        <fullName evidence="4">Dirigent protein</fullName>
    </recommendedName>
</protein>
<evidence type="ECO:0000256" key="3">
    <source>
        <dbReference type="ARBA" id="ARBA00022525"/>
    </source>
</evidence>
<proteinExistence type="inferred from homology"/>
<dbReference type="PANTHER" id="PTHR21495">
    <property type="entry name" value="NUCLEOPORIN-RELATED"/>
    <property type="match status" value="1"/>
</dbReference>
<gene>
    <name evidence="5" type="ORF">OLC1_LOCUS1414</name>
</gene>
<dbReference type="EMBL" id="OX459118">
    <property type="protein sequence ID" value="CAI9088966.1"/>
    <property type="molecule type" value="Genomic_DNA"/>
</dbReference>
<evidence type="ECO:0000256" key="4">
    <source>
        <dbReference type="RuleBase" id="RU363099"/>
    </source>
</evidence>
<evidence type="ECO:0000256" key="2">
    <source>
        <dbReference type="ARBA" id="ARBA00011738"/>
    </source>
</evidence>
<accession>A0AAV1C0A6</accession>
<evidence type="ECO:0000313" key="6">
    <source>
        <dbReference type="Proteomes" id="UP001161247"/>
    </source>
</evidence>
<name>A0AAV1C0A6_OLDCO</name>
<feature type="chain" id="PRO_5043087104" description="Dirigent protein" evidence="4">
    <location>
        <begin position="23"/>
        <end position="219"/>
    </location>
</feature>
<comment type="function">
    <text evidence="4">Dirigent proteins impart stereoselectivity on the phenoxy radical-coupling reaction, yielding optically active lignans from two molecules of coniferyl alcohol in the biosynthesis of lignans, flavonolignans, and alkaloids and thus plays a central role in plant secondary metabolism.</text>
</comment>
<feature type="signal peptide" evidence="4">
    <location>
        <begin position="1"/>
        <end position="22"/>
    </location>
</feature>
<dbReference type="InterPro" id="IPR044859">
    <property type="entry name" value="Allene_oxi_cyc_Dirigent"/>
</dbReference>
<sequence>MVKLSIVLLATLMAMAPLLIMASRPGGGGEGGYSDLDRSPYSVERWFKRLRHAREKLTRLHFFFQDKVSGKRPTAEEIARANVTSESPTFFGLTRVFDDPLTVGPSPHSKTIGHGQGIYSLTSQEDLSLLFSFNFVFTEGKYKGSTISVQGRNPLSAKYREMPIIGGTGAFRLAKGSAILSTFWSNETSQDGIVEFTLMVVHYEELKYDHQDIELVHGF</sequence>
<dbReference type="GO" id="GO:0009699">
    <property type="term" value="P:phenylpropanoid biosynthetic process"/>
    <property type="evidence" value="ECO:0007669"/>
    <property type="project" value="UniProtKB-ARBA"/>
</dbReference>
<comment type="subcellular location">
    <subcellularLocation>
        <location evidence="4">Secreted</location>
        <location evidence="4">Extracellular space</location>
        <location evidence="4">Apoplast</location>
    </subcellularLocation>
</comment>
<comment type="subunit">
    <text evidence="2 4">Homodimer.</text>
</comment>
<keyword evidence="4" id="KW-0052">Apoplast</keyword>
<keyword evidence="6" id="KW-1185">Reference proteome</keyword>
<reference evidence="5" key="1">
    <citation type="submission" date="2023-03" db="EMBL/GenBank/DDBJ databases">
        <authorList>
            <person name="Julca I."/>
        </authorList>
    </citation>
    <scope>NUCLEOTIDE SEQUENCE</scope>
</reference>
<comment type="similarity">
    <text evidence="1 4">Belongs to the plant dirigent protein family.</text>
</comment>
<dbReference type="GO" id="GO:0048046">
    <property type="term" value="C:apoplast"/>
    <property type="evidence" value="ECO:0007669"/>
    <property type="project" value="UniProtKB-SubCell"/>
</dbReference>